<organism evidence="3 4">
    <name type="scientific">Streptomyces albospinus</name>
    <dbReference type="NCBI Taxonomy" id="285515"/>
    <lineage>
        <taxon>Bacteria</taxon>
        <taxon>Bacillati</taxon>
        <taxon>Actinomycetota</taxon>
        <taxon>Actinomycetes</taxon>
        <taxon>Kitasatosporales</taxon>
        <taxon>Streptomycetaceae</taxon>
        <taxon>Streptomyces</taxon>
    </lineage>
</organism>
<keyword evidence="4" id="KW-1185">Reference proteome</keyword>
<evidence type="ECO:0008006" key="5">
    <source>
        <dbReference type="Google" id="ProtNLM"/>
    </source>
</evidence>
<protein>
    <recommendedName>
        <fullName evidence="5">Secreted protein</fullName>
    </recommendedName>
</protein>
<feature type="region of interest" description="Disordered" evidence="1">
    <location>
        <begin position="37"/>
        <end position="73"/>
    </location>
</feature>
<sequence>MRRVTGRALAAALLTLPASALAAPDANGARPVLAAAAPGATAADHRTRATPAPTVRRTHTNTVRCQPPPTADLDTAPLEQARALAQCLTSQDGTYQPPNSPTAEGDTSVTARTMKVSGLMCPLSALTGALCHAQSVTLQDAEVAYGSGAGVCLSAPTVVTSGDIRLAAHWITGRLLGLLPVGFSTSVLPPVPIPYAALTDVHIRGLRLRADEITAVHGRIDSGRACGRDSSAI</sequence>
<feature type="signal peptide" evidence="2">
    <location>
        <begin position="1"/>
        <end position="22"/>
    </location>
</feature>
<accession>A0ABQ2VLS7</accession>
<gene>
    <name evidence="3" type="ORF">GCM10010211_75910</name>
</gene>
<feature type="chain" id="PRO_5046495911" description="Secreted protein" evidence="2">
    <location>
        <begin position="23"/>
        <end position="233"/>
    </location>
</feature>
<evidence type="ECO:0000313" key="3">
    <source>
        <dbReference type="EMBL" id="GGU97432.1"/>
    </source>
</evidence>
<evidence type="ECO:0000256" key="1">
    <source>
        <dbReference type="SAM" id="MobiDB-lite"/>
    </source>
</evidence>
<evidence type="ECO:0000256" key="2">
    <source>
        <dbReference type="SAM" id="SignalP"/>
    </source>
</evidence>
<keyword evidence="2" id="KW-0732">Signal</keyword>
<comment type="caution">
    <text evidence="3">The sequence shown here is derived from an EMBL/GenBank/DDBJ whole genome shotgun (WGS) entry which is preliminary data.</text>
</comment>
<reference evidence="4" key="1">
    <citation type="journal article" date="2019" name="Int. J. Syst. Evol. Microbiol.">
        <title>The Global Catalogue of Microorganisms (GCM) 10K type strain sequencing project: providing services to taxonomists for standard genome sequencing and annotation.</title>
        <authorList>
            <consortium name="The Broad Institute Genomics Platform"/>
            <consortium name="The Broad Institute Genome Sequencing Center for Infectious Disease"/>
            <person name="Wu L."/>
            <person name="Ma J."/>
        </authorList>
    </citation>
    <scope>NUCLEOTIDE SEQUENCE [LARGE SCALE GENOMIC DNA]</scope>
    <source>
        <strain evidence="4">JCM 3399</strain>
    </source>
</reference>
<dbReference type="EMBL" id="BMRP01000055">
    <property type="protein sequence ID" value="GGU97432.1"/>
    <property type="molecule type" value="Genomic_DNA"/>
</dbReference>
<evidence type="ECO:0000313" key="4">
    <source>
        <dbReference type="Proteomes" id="UP000654471"/>
    </source>
</evidence>
<proteinExistence type="predicted"/>
<name>A0ABQ2VLS7_9ACTN</name>
<dbReference type="RefSeq" id="WP_189307962.1">
    <property type="nucleotide sequence ID" value="NZ_BMRP01000055.1"/>
</dbReference>
<dbReference type="Proteomes" id="UP000654471">
    <property type="component" value="Unassembled WGS sequence"/>
</dbReference>